<dbReference type="PROSITE" id="PS50928">
    <property type="entry name" value="ABC_TM1"/>
    <property type="match status" value="2"/>
</dbReference>
<dbReference type="AlphaFoldDB" id="A0A381ZLS1"/>
<keyword evidence="6 8" id="KW-1133">Transmembrane helix</keyword>
<dbReference type="InterPro" id="IPR000515">
    <property type="entry name" value="MetI-like"/>
</dbReference>
<dbReference type="GO" id="GO:0055085">
    <property type="term" value="P:transmembrane transport"/>
    <property type="evidence" value="ECO:0007669"/>
    <property type="project" value="InterPro"/>
</dbReference>
<keyword evidence="3" id="KW-1003">Cell membrane</keyword>
<feature type="domain" description="ABC transmembrane type-1" evidence="9">
    <location>
        <begin position="351"/>
        <end position="543"/>
    </location>
</feature>
<organism evidence="10">
    <name type="scientific">marine metagenome</name>
    <dbReference type="NCBI Taxonomy" id="408172"/>
    <lineage>
        <taxon>unclassified sequences</taxon>
        <taxon>metagenomes</taxon>
        <taxon>ecological metagenomes</taxon>
    </lineage>
</organism>
<reference evidence="10" key="1">
    <citation type="submission" date="2018-05" db="EMBL/GenBank/DDBJ databases">
        <authorList>
            <person name="Lanie J.A."/>
            <person name="Ng W.-L."/>
            <person name="Kazmierczak K.M."/>
            <person name="Andrzejewski T.M."/>
            <person name="Davidsen T.M."/>
            <person name="Wayne K.J."/>
            <person name="Tettelin H."/>
            <person name="Glass J.I."/>
            <person name="Rusch D."/>
            <person name="Podicherti R."/>
            <person name="Tsui H.-C.T."/>
            <person name="Winkler M.E."/>
        </authorList>
    </citation>
    <scope>NUCLEOTIDE SEQUENCE</scope>
</reference>
<sequence length="573" mass="63659">VVILALLVYLVFFPLALIIISGFKETGFVFDEGFTVRHYVDIYSDARTYSLITNTLVFAISSTFMAVTLGVIFAWLTERTNIPFKTAVRISLIIPLAVPGILLSIGWVLLASPRIGMLNSLLVGLLGGTAPFDIFTMEGMIFVQGLSFTPTAFLIVAPSFRRMDPLLEEAAGTSGANMFETLRYIVLPLLLPSILASGAAIFLISLVVFDIPGTLGMPSRIFVFASEIVDAAHEMEQLPAYGRIGALSSVFLFFTFSLAIFYNYMTRRAGKYTTITGKGYRPKLIDLRNWKYVALAFVVFYVALALILPFLTILWTSFLPYLQPLTFRALQNLSFDGYVETLTLPRVQLALWNTLIVVVVTSTTVAVLSTIISWLIVHSHRYVRRCLDFLAFLPLAIPHLMLALALIYFYLTIRIIPVYGTVWILVIAFITTFIAFGTRTTNAAMFQLHSELEEAAWISGAPLLRTFKEIVVPLIFPAMLNVAIWVAALSMRELSAALMLRSSESLVVSTIIWEFWAEDSVPSHAAVLGVVTILILLVFTGIGLYLYDRTLTVRSPKKKRSKIFSPVSGLKSP</sequence>
<feature type="transmembrane region" description="Helical" evidence="8">
    <location>
        <begin position="292"/>
        <end position="315"/>
    </location>
</feature>
<dbReference type="CDD" id="cd06261">
    <property type="entry name" value="TM_PBP2"/>
    <property type="match status" value="2"/>
</dbReference>
<gene>
    <name evidence="10" type="ORF">METZ01_LOCUS142656</name>
</gene>
<feature type="transmembrane region" description="Helical" evidence="8">
    <location>
        <begin position="525"/>
        <end position="547"/>
    </location>
</feature>
<keyword evidence="4" id="KW-0997">Cell inner membrane</keyword>
<feature type="transmembrane region" description="Helical" evidence="8">
    <location>
        <begin position="470"/>
        <end position="491"/>
    </location>
</feature>
<dbReference type="Gene3D" id="1.10.3720.10">
    <property type="entry name" value="MetI-like"/>
    <property type="match status" value="2"/>
</dbReference>
<feature type="non-terminal residue" evidence="10">
    <location>
        <position position="1"/>
    </location>
</feature>
<feature type="transmembrane region" description="Helical" evidence="8">
    <location>
        <begin position="244"/>
        <end position="264"/>
    </location>
</feature>
<dbReference type="SUPFAM" id="SSF161098">
    <property type="entry name" value="MetI-like"/>
    <property type="match status" value="2"/>
</dbReference>
<dbReference type="Pfam" id="PF00528">
    <property type="entry name" value="BPD_transp_1"/>
    <property type="match status" value="2"/>
</dbReference>
<protein>
    <recommendedName>
        <fullName evidence="9">ABC transmembrane type-1 domain-containing protein</fullName>
    </recommendedName>
</protein>
<evidence type="ECO:0000259" key="9">
    <source>
        <dbReference type="PROSITE" id="PS50928"/>
    </source>
</evidence>
<evidence type="ECO:0000256" key="4">
    <source>
        <dbReference type="ARBA" id="ARBA00022519"/>
    </source>
</evidence>
<proteinExistence type="predicted"/>
<feature type="transmembrane region" description="Helical" evidence="8">
    <location>
        <begin position="389"/>
        <end position="410"/>
    </location>
</feature>
<evidence type="ECO:0000256" key="1">
    <source>
        <dbReference type="ARBA" id="ARBA00004429"/>
    </source>
</evidence>
<feature type="transmembrane region" description="Helical" evidence="8">
    <location>
        <begin position="6"/>
        <end position="30"/>
    </location>
</feature>
<accession>A0A381ZLS1</accession>
<dbReference type="GO" id="GO:0005886">
    <property type="term" value="C:plasma membrane"/>
    <property type="evidence" value="ECO:0007669"/>
    <property type="project" value="UniProtKB-SubCell"/>
</dbReference>
<keyword evidence="2" id="KW-0813">Transport</keyword>
<evidence type="ECO:0000256" key="8">
    <source>
        <dbReference type="SAM" id="Phobius"/>
    </source>
</evidence>
<comment type="subcellular location">
    <subcellularLocation>
        <location evidence="1">Cell inner membrane</location>
        <topology evidence="1">Multi-pass membrane protein</topology>
    </subcellularLocation>
</comment>
<keyword evidence="7 8" id="KW-0472">Membrane</keyword>
<feature type="transmembrane region" description="Helical" evidence="8">
    <location>
        <begin position="141"/>
        <end position="160"/>
    </location>
</feature>
<feature type="transmembrane region" description="Helical" evidence="8">
    <location>
        <begin position="181"/>
        <end position="209"/>
    </location>
</feature>
<feature type="transmembrane region" description="Helical" evidence="8">
    <location>
        <begin position="51"/>
        <end position="76"/>
    </location>
</feature>
<evidence type="ECO:0000256" key="2">
    <source>
        <dbReference type="ARBA" id="ARBA00022448"/>
    </source>
</evidence>
<evidence type="ECO:0000256" key="6">
    <source>
        <dbReference type="ARBA" id="ARBA00022989"/>
    </source>
</evidence>
<evidence type="ECO:0000256" key="7">
    <source>
        <dbReference type="ARBA" id="ARBA00023136"/>
    </source>
</evidence>
<dbReference type="PANTHER" id="PTHR43357:SF4">
    <property type="entry name" value="INNER MEMBRANE ABC TRANSPORTER PERMEASE PROTEIN YDCV"/>
    <property type="match status" value="1"/>
</dbReference>
<dbReference type="PANTHER" id="PTHR43357">
    <property type="entry name" value="INNER MEMBRANE ABC TRANSPORTER PERMEASE PROTEIN YDCV"/>
    <property type="match status" value="1"/>
</dbReference>
<dbReference type="InterPro" id="IPR035906">
    <property type="entry name" value="MetI-like_sf"/>
</dbReference>
<evidence type="ECO:0000313" key="10">
    <source>
        <dbReference type="EMBL" id="SVA89802.1"/>
    </source>
</evidence>
<evidence type="ECO:0000256" key="5">
    <source>
        <dbReference type="ARBA" id="ARBA00022692"/>
    </source>
</evidence>
<evidence type="ECO:0000256" key="3">
    <source>
        <dbReference type="ARBA" id="ARBA00022475"/>
    </source>
</evidence>
<feature type="transmembrane region" description="Helical" evidence="8">
    <location>
        <begin position="350"/>
        <end position="377"/>
    </location>
</feature>
<feature type="transmembrane region" description="Helical" evidence="8">
    <location>
        <begin position="88"/>
        <end position="110"/>
    </location>
</feature>
<feature type="domain" description="ABC transmembrane type-1" evidence="9">
    <location>
        <begin position="52"/>
        <end position="262"/>
    </location>
</feature>
<dbReference type="EMBL" id="UINC01021698">
    <property type="protein sequence ID" value="SVA89802.1"/>
    <property type="molecule type" value="Genomic_DNA"/>
</dbReference>
<name>A0A381ZLS1_9ZZZZ</name>
<feature type="transmembrane region" description="Helical" evidence="8">
    <location>
        <begin position="416"/>
        <end position="436"/>
    </location>
</feature>
<keyword evidence="5 8" id="KW-0812">Transmembrane</keyword>